<dbReference type="GO" id="GO:0045892">
    <property type="term" value="P:negative regulation of DNA-templated transcription"/>
    <property type="evidence" value="ECO:0007669"/>
    <property type="project" value="TreeGrafter"/>
</dbReference>
<dbReference type="RefSeq" id="WP_076532152.1">
    <property type="nucleotide sequence ID" value="NZ_BMEH01000005.1"/>
</dbReference>
<dbReference type="SMART" id="SM00346">
    <property type="entry name" value="HTH_ICLR"/>
    <property type="match status" value="1"/>
</dbReference>
<dbReference type="InterPro" id="IPR014757">
    <property type="entry name" value="Tscrpt_reg_IclR_C"/>
</dbReference>
<dbReference type="Gene3D" id="1.10.10.10">
    <property type="entry name" value="Winged helix-like DNA-binding domain superfamily/Winged helix DNA-binding domain"/>
    <property type="match status" value="1"/>
</dbReference>
<sequence>MSTVSKALDLLDLFGRTCPQIGLSEAARLSGLNKATCHRLLTDLANAGLLEQVGTSREYRLGPAVLHLAALREASVPALTAARPVLERLADSTGETAHVSLMIGGRLKSVDHAYSSRHTMRVMMSDTDDLPFHATASGLAVLAALPADQRAGLLAGTLARLTARTETDPARIAQRASEVRRLGYAESIGGFQADVHSLAVPLFGPQERCAGALAIAAPAARMTPATGRLIRAELIRAGQSITTQWGGVPPDDFSASWRRAA</sequence>
<dbReference type="GO" id="GO:0003677">
    <property type="term" value="F:DNA binding"/>
    <property type="evidence" value="ECO:0007669"/>
    <property type="project" value="UniProtKB-KW"/>
</dbReference>
<dbReference type="SUPFAM" id="SSF55781">
    <property type="entry name" value="GAF domain-like"/>
    <property type="match status" value="1"/>
</dbReference>
<evidence type="ECO:0000256" key="3">
    <source>
        <dbReference type="ARBA" id="ARBA00023163"/>
    </source>
</evidence>
<dbReference type="PROSITE" id="PS51078">
    <property type="entry name" value="ICLR_ED"/>
    <property type="match status" value="1"/>
</dbReference>
<dbReference type="SUPFAM" id="SSF46785">
    <property type="entry name" value="Winged helix' DNA-binding domain"/>
    <property type="match status" value="1"/>
</dbReference>
<evidence type="ECO:0000259" key="4">
    <source>
        <dbReference type="PROSITE" id="PS51077"/>
    </source>
</evidence>
<evidence type="ECO:0000313" key="6">
    <source>
        <dbReference type="EMBL" id="SIT09590.1"/>
    </source>
</evidence>
<dbReference type="Proteomes" id="UP000186141">
    <property type="component" value="Unassembled WGS sequence"/>
</dbReference>
<dbReference type="InterPro" id="IPR036390">
    <property type="entry name" value="WH_DNA-bd_sf"/>
</dbReference>
<proteinExistence type="predicted"/>
<keyword evidence="3" id="KW-0804">Transcription</keyword>
<dbReference type="Pfam" id="PF09339">
    <property type="entry name" value="HTH_IclR"/>
    <property type="match status" value="1"/>
</dbReference>
<dbReference type="InterPro" id="IPR050707">
    <property type="entry name" value="HTH_MetabolicPath_Reg"/>
</dbReference>
<protein>
    <submittedName>
        <fullName evidence="6">Transcriptional regulator, IclR family</fullName>
    </submittedName>
</protein>
<evidence type="ECO:0000313" key="7">
    <source>
        <dbReference type="Proteomes" id="UP000186141"/>
    </source>
</evidence>
<keyword evidence="1" id="KW-0805">Transcription regulation</keyword>
<name>A0A1N7PGD5_9RHOB</name>
<dbReference type="PANTHER" id="PTHR30136">
    <property type="entry name" value="HELIX-TURN-HELIX TRANSCRIPTIONAL REGULATOR, ICLR FAMILY"/>
    <property type="match status" value="1"/>
</dbReference>
<feature type="domain" description="HTH iclR-type" evidence="4">
    <location>
        <begin position="1"/>
        <end position="63"/>
    </location>
</feature>
<evidence type="ECO:0000256" key="1">
    <source>
        <dbReference type="ARBA" id="ARBA00023015"/>
    </source>
</evidence>
<feature type="domain" description="IclR-ED" evidence="5">
    <location>
        <begin position="64"/>
        <end position="247"/>
    </location>
</feature>
<dbReference type="PROSITE" id="PS51077">
    <property type="entry name" value="HTH_ICLR"/>
    <property type="match status" value="1"/>
</dbReference>
<dbReference type="OrthoDB" id="6811967at2"/>
<dbReference type="PANTHER" id="PTHR30136:SF24">
    <property type="entry name" value="HTH-TYPE TRANSCRIPTIONAL REPRESSOR ALLR"/>
    <property type="match status" value="1"/>
</dbReference>
<dbReference type="STRING" id="1086013.SAMN05421774_105229"/>
<evidence type="ECO:0000256" key="2">
    <source>
        <dbReference type="ARBA" id="ARBA00023125"/>
    </source>
</evidence>
<dbReference type="Gene3D" id="3.30.450.40">
    <property type="match status" value="1"/>
</dbReference>
<gene>
    <name evidence="6" type="ORF">SAMN05421774_105229</name>
</gene>
<keyword evidence="7" id="KW-1185">Reference proteome</keyword>
<accession>A0A1N7PGD5</accession>
<dbReference type="EMBL" id="FTOT01000005">
    <property type="protein sequence ID" value="SIT09590.1"/>
    <property type="molecule type" value="Genomic_DNA"/>
</dbReference>
<dbReference type="GO" id="GO:0003700">
    <property type="term" value="F:DNA-binding transcription factor activity"/>
    <property type="evidence" value="ECO:0007669"/>
    <property type="project" value="TreeGrafter"/>
</dbReference>
<keyword evidence="2" id="KW-0238">DNA-binding</keyword>
<organism evidence="6 7">
    <name type="scientific">Gemmobacter megaterium</name>
    <dbReference type="NCBI Taxonomy" id="1086013"/>
    <lineage>
        <taxon>Bacteria</taxon>
        <taxon>Pseudomonadati</taxon>
        <taxon>Pseudomonadota</taxon>
        <taxon>Alphaproteobacteria</taxon>
        <taxon>Rhodobacterales</taxon>
        <taxon>Paracoccaceae</taxon>
        <taxon>Gemmobacter</taxon>
    </lineage>
</organism>
<evidence type="ECO:0000259" key="5">
    <source>
        <dbReference type="PROSITE" id="PS51078"/>
    </source>
</evidence>
<dbReference type="Pfam" id="PF01614">
    <property type="entry name" value="IclR_C"/>
    <property type="match status" value="1"/>
</dbReference>
<dbReference type="InterPro" id="IPR036388">
    <property type="entry name" value="WH-like_DNA-bd_sf"/>
</dbReference>
<dbReference type="InterPro" id="IPR005471">
    <property type="entry name" value="Tscrpt_reg_IclR_N"/>
</dbReference>
<dbReference type="AlphaFoldDB" id="A0A1N7PGD5"/>
<reference evidence="6 7" key="1">
    <citation type="submission" date="2017-01" db="EMBL/GenBank/DDBJ databases">
        <authorList>
            <person name="Mah S.A."/>
            <person name="Swanson W.J."/>
            <person name="Moy G.W."/>
            <person name="Vacquier V.D."/>
        </authorList>
    </citation>
    <scope>NUCLEOTIDE SEQUENCE [LARGE SCALE GENOMIC DNA]</scope>
    <source>
        <strain evidence="6 7">DSM 26375</strain>
    </source>
</reference>
<dbReference type="InterPro" id="IPR029016">
    <property type="entry name" value="GAF-like_dom_sf"/>
</dbReference>